<sequence>MAMSCRDRVLAAMHKEPLDRPPVAVFTTCDTVDMMDACGASWPEAHSDPRKMAALGCAQADYFGLESVRAGFCLTEEAERLGCKMRMGGKTSSPMILSHPYTYDPQKMLFDEPEKMEEFMPVEDFVKGGRVKTAVDAMGIMHKTHGKDYVVVGGNTGPFTLAGHLLNAENLIYSVWTDPERAKKWVKAVAPYCRAFGEALLANGADVVQMSEPSASTDILSPSDFPQMSGQFVKHALGDLPGMTILHICGDSRGIIPYMYDTGVTGISVEEKVPPKEAVEIADDRGVLVGNVGCAFPLFKGTPKDVADAANASADAGFDIISAGCGVPIGTPADNIRAMVDAIKSRV</sequence>
<accession>M9SGD2</accession>
<dbReference type="InterPro" id="IPR000257">
    <property type="entry name" value="Uroporphyrinogen_deCOase"/>
</dbReference>
<evidence type="ECO:0000256" key="5">
    <source>
        <dbReference type="ARBA" id="ARBA00022833"/>
    </source>
</evidence>
<keyword evidence="4" id="KW-0479">Metal-binding</keyword>
<dbReference type="EMBL" id="CP004049">
    <property type="protein sequence ID" value="AGI85263.1"/>
    <property type="molecule type" value="Genomic_DNA"/>
</dbReference>
<evidence type="ECO:0000313" key="8">
    <source>
        <dbReference type="EMBL" id="AGI85263.1"/>
    </source>
</evidence>
<dbReference type="GO" id="GO:0015948">
    <property type="term" value="P:methanogenesis"/>
    <property type="evidence" value="ECO:0007669"/>
    <property type="project" value="UniProtKB-KW"/>
</dbReference>
<gene>
    <name evidence="8" type="ORF">MMALV_05210</name>
</gene>
<keyword evidence="5" id="KW-0862">Zinc</keyword>
<proteinExistence type="predicted"/>
<evidence type="ECO:0000256" key="1">
    <source>
        <dbReference type="ARBA" id="ARBA00001947"/>
    </source>
</evidence>
<dbReference type="GO" id="GO:0046872">
    <property type="term" value="F:metal ion binding"/>
    <property type="evidence" value="ECO:0007669"/>
    <property type="project" value="UniProtKB-KW"/>
</dbReference>
<evidence type="ECO:0000256" key="2">
    <source>
        <dbReference type="ARBA" id="ARBA00022603"/>
    </source>
</evidence>
<dbReference type="InParanoid" id="M9SGD2"/>
<dbReference type="GO" id="GO:0004853">
    <property type="term" value="F:uroporphyrinogen decarboxylase activity"/>
    <property type="evidence" value="ECO:0007669"/>
    <property type="project" value="InterPro"/>
</dbReference>
<dbReference type="Pfam" id="PF01208">
    <property type="entry name" value="URO-D"/>
    <property type="match status" value="1"/>
</dbReference>
<comment type="cofactor">
    <cofactor evidence="1">
        <name>Zn(2+)</name>
        <dbReference type="ChEBI" id="CHEBI:29105"/>
    </cofactor>
</comment>
<dbReference type="GO" id="GO:0008168">
    <property type="term" value="F:methyltransferase activity"/>
    <property type="evidence" value="ECO:0007669"/>
    <property type="project" value="UniProtKB-KW"/>
</dbReference>
<evidence type="ECO:0000256" key="3">
    <source>
        <dbReference type="ARBA" id="ARBA00022679"/>
    </source>
</evidence>
<evidence type="ECO:0000259" key="7">
    <source>
        <dbReference type="Pfam" id="PF01208"/>
    </source>
</evidence>
<dbReference type="RefSeq" id="WP_015504411.1">
    <property type="nucleotide sequence ID" value="NC_020913.1"/>
</dbReference>
<dbReference type="PANTHER" id="PTHR47099">
    <property type="entry name" value="METHYLCOBAMIDE:COM METHYLTRANSFERASE MTBA"/>
    <property type="match status" value="1"/>
</dbReference>
<dbReference type="GeneID" id="41321310"/>
<keyword evidence="3 8" id="KW-0808">Transferase</keyword>
<dbReference type="InterPro" id="IPR052024">
    <property type="entry name" value="Methanogen_methyltrans"/>
</dbReference>
<dbReference type="GO" id="GO:0006779">
    <property type="term" value="P:porphyrin-containing compound biosynthetic process"/>
    <property type="evidence" value="ECO:0007669"/>
    <property type="project" value="InterPro"/>
</dbReference>
<dbReference type="InterPro" id="IPR038071">
    <property type="entry name" value="UROD/MetE-like_sf"/>
</dbReference>
<dbReference type="KEGG" id="max:MMALV_05210"/>
<dbReference type="InterPro" id="IPR006360">
    <property type="entry name" value="Mtase_MtaA_CmuA"/>
</dbReference>
<dbReference type="PANTHER" id="PTHR47099:SF1">
    <property type="entry name" value="METHYLCOBAMIDE:COM METHYLTRANSFERASE MTBA"/>
    <property type="match status" value="1"/>
</dbReference>
<keyword evidence="9" id="KW-1185">Reference proteome</keyword>
<dbReference type="Gene3D" id="3.20.20.210">
    <property type="match status" value="1"/>
</dbReference>
<dbReference type="NCBIfam" id="NF004889">
    <property type="entry name" value="PRK06252.1"/>
    <property type="match status" value="1"/>
</dbReference>
<dbReference type="OrthoDB" id="53160at2157"/>
<evidence type="ECO:0000256" key="4">
    <source>
        <dbReference type="ARBA" id="ARBA00022723"/>
    </source>
</evidence>
<dbReference type="HOGENOM" id="CLU_040933_2_1_2"/>
<organism evidence="8 9">
    <name type="scientific">Methanomethylophilus alvi (strain Mx1201)</name>
    <dbReference type="NCBI Taxonomy" id="1236689"/>
    <lineage>
        <taxon>Archaea</taxon>
        <taxon>Methanobacteriati</taxon>
        <taxon>Thermoplasmatota</taxon>
        <taxon>Thermoplasmata</taxon>
        <taxon>Methanomassiliicoccales</taxon>
        <taxon>Methanomethylophilaceae</taxon>
        <taxon>Methanomethylophilus</taxon>
    </lineage>
</organism>
<dbReference type="Proteomes" id="UP000012672">
    <property type="component" value="Chromosome"/>
</dbReference>
<evidence type="ECO:0000256" key="6">
    <source>
        <dbReference type="ARBA" id="ARBA00022994"/>
    </source>
</evidence>
<evidence type="ECO:0000313" key="9">
    <source>
        <dbReference type="Proteomes" id="UP000012672"/>
    </source>
</evidence>
<dbReference type="AlphaFoldDB" id="M9SGD2"/>
<dbReference type="STRING" id="1236689.MMALV_05210"/>
<dbReference type="GO" id="GO:0032259">
    <property type="term" value="P:methylation"/>
    <property type="evidence" value="ECO:0007669"/>
    <property type="project" value="UniProtKB-KW"/>
</dbReference>
<dbReference type="NCBIfam" id="TIGR01463">
    <property type="entry name" value="mtaA_cmuA"/>
    <property type="match status" value="1"/>
</dbReference>
<reference evidence="8 9" key="1">
    <citation type="journal article" date="2012" name="J. Bacteriol.">
        <title>Genome sequence of 'Candidatus Methanomethylophilus alvus' Mx1201, a methanogenic archaeon from the human gut belonging to a seventh order of methanogens.</title>
        <authorList>
            <person name="Borrel G."/>
            <person name="Harris H.M."/>
            <person name="Tottey W."/>
            <person name="Mihajlovski A."/>
            <person name="Parisot N."/>
            <person name="Peyretaillade E."/>
            <person name="Peyret P."/>
            <person name="Gribaldo S."/>
            <person name="O'Toole P.W."/>
            <person name="Brugere J.F."/>
        </authorList>
    </citation>
    <scope>NUCLEOTIDE SEQUENCE [LARGE SCALE GENOMIC DNA]</scope>
    <source>
        <strain evidence="8 9">Mx1201</strain>
    </source>
</reference>
<dbReference type="GO" id="GO:0006730">
    <property type="term" value="P:one-carbon metabolic process"/>
    <property type="evidence" value="ECO:0007669"/>
    <property type="project" value="InterPro"/>
</dbReference>
<feature type="domain" description="Uroporphyrinogen decarboxylase (URO-D)" evidence="7">
    <location>
        <begin position="6"/>
        <end position="345"/>
    </location>
</feature>
<keyword evidence="2 8" id="KW-0489">Methyltransferase</keyword>
<dbReference type="eggNOG" id="arCOG03324">
    <property type="taxonomic scope" value="Archaea"/>
</dbReference>
<name>M9SGD2_METAX</name>
<protein>
    <submittedName>
        <fullName evidence="8">Methylcobalamin:coenzyme M methyltransferase</fullName>
    </submittedName>
</protein>
<keyword evidence="6" id="KW-0484">Methanogenesis</keyword>
<dbReference type="SUPFAM" id="SSF51726">
    <property type="entry name" value="UROD/MetE-like"/>
    <property type="match status" value="1"/>
</dbReference>